<feature type="signal peptide" evidence="1">
    <location>
        <begin position="1"/>
        <end position="20"/>
    </location>
</feature>
<evidence type="ECO:0000313" key="2">
    <source>
        <dbReference type="EMBL" id="NMH65835.1"/>
    </source>
</evidence>
<sequence length="263" mass="30014">MKYLVKMFLLVYLFSNYCSGAEARLEFESRMKLINEMSAADDFGDVNVENVIVELGSYEGLYPSEVYNLLGKIYLSKATGVRDVNKSIAYLTKSAELGFTQSNEGLGLIYSSVPEFIDYDKSYKYFRVAAEKGSGLAMYSIYYLYSLGAIPEADGLFWLEKSASTGLVDAIYFLADEKLEKAKQHKDVKEIAKILDSLEKVNLEEFEGAKYYTMWRYYGNKKLGVYDFEKALGFLRLSAEDGFDESVKILNEYERLVELQNEN</sequence>
<accession>A0A972G7B8</accession>
<protein>
    <submittedName>
        <fullName evidence="2">Sel1 repeat family protein</fullName>
    </submittedName>
</protein>
<comment type="caution">
    <text evidence="2">The sequence shown here is derived from an EMBL/GenBank/DDBJ whole genome shotgun (WGS) entry which is preliminary data.</text>
</comment>
<dbReference type="RefSeq" id="WP_169564569.1">
    <property type="nucleotide sequence ID" value="NZ_JAAXYH010000008.1"/>
</dbReference>
<dbReference type="EMBL" id="JAAXYH010000008">
    <property type="protein sequence ID" value="NMH65835.1"/>
    <property type="molecule type" value="Genomic_DNA"/>
</dbReference>
<reference evidence="2" key="1">
    <citation type="submission" date="2020-04" db="EMBL/GenBank/DDBJ databases">
        <title>Description of Shewanella salipaludis sp. nov., isolated from a salt marsh.</title>
        <authorList>
            <person name="Park S."/>
            <person name="Yoon J.-H."/>
        </authorList>
    </citation>
    <scope>NUCLEOTIDE SEQUENCE</scope>
    <source>
        <strain evidence="2">SHSM-M6</strain>
    </source>
</reference>
<evidence type="ECO:0000256" key="1">
    <source>
        <dbReference type="SAM" id="SignalP"/>
    </source>
</evidence>
<gene>
    <name evidence="2" type="ORF">HC757_11765</name>
</gene>
<feature type="chain" id="PRO_5037984392" evidence="1">
    <location>
        <begin position="21"/>
        <end position="263"/>
    </location>
</feature>
<dbReference type="Pfam" id="PF08238">
    <property type="entry name" value="Sel1"/>
    <property type="match status" value="4"/>
</dbReference>
<evidence type="ECO:0000313" key="3">
    <source>
        <dbReference type="Proteomes" id="UP000737113"/>
    </source>
</evidence>
<dbReference type="InterPro" id="IPR006597">
    <property type="entry name" value="Sel1-like"/>
</dbReference>
<dbReference type="Proteomes" id="UP000737113">
    <property type="component" value="Unassembled WGS sequence"/>
</dbReference>
<organism evidence="2 3">
    <name type="scientific">Shewanella salipaludis</name>
    <dbReference type="NCBI Taxonomy" id="2723052"/>
    <lineage>
        <taxon>Bacteria</taxon>
        <taxon>Pseudomonadati</taxon>
        <taxon>Pseudomonadota</taxon>
        <taxon>Gammaproteobacteria</taxon>
        <taxon>Alteromonadales</taxon>
        <taxon>Shewanellaceae</taxon>
        <taxon>Shewanella</taxon>
    </lineage>
</organism>
<dbReference type="InterPro" id="IPR011990">
    <property type="entry name" value="TPR-like_helical_dom_sf"/>
</dbReference>
<keyword evidence="1" id="KW-0732">Signal</keyword>
<keyword evidence="3" id="KW-1185">Reference proteome</keyword>
<name>A0A972G7B8_9GAMM</name>
<dbReference type="Gene3D" id="1.25.40.10">
    <property type="entry name" value="Tetratricopeptide repeat domain"/>
    <property type="match status" value="1"/>
</dbReference>
<dbReference type="AlphaFoldDB" id="A0A972G7B8"/>
<dbReference type="SUPFAM" id="SSF81901">
    <property type="entry name" value="HCP-like"/>
    <property type="match status" value="1"/>
</dbReference>
<proteinExistence type="predicted"/>